<dbReference type="EC" id="2.7.13.3" evidence="2"/>
<evidence type="ECO:0000313" key="11">
    <source>
        <dbReference type="EMBL" id="SMF00488.1"/>
    </source>
</evidence>
<accession>A0A1Y6BC85</accession>
<dbReference type="STRING" id="1513793.SAMN06296036_103105"/>
<protein>
    <recommendedName>
        <fullName evidence="2">histidine kinase</fullName>
        <ecNumber evidence="2">2.7.13.3</ecNumber>
    </recommendedName>
</protein>
<evidence type="ECO:0000259" key="9">
    <source>
        <dbReference type="PROSITE" id="PS50109"/>
    </source>
</evidence>
<evidence type="ECO:0000256" key="5">
    <source>
        <dbReference type="ARBA" id="ARBA00022741"/>
    </source>
</evidence>
<dbReference type="InterPro" id="IPR035965">
    <property type="entry name" value="PAS-like_dom_sf"/>
</dbReference>
<keyword evidence="12" id="KW-1185">Reference proteome</keyword>
<keyword evidence="8" id="KW-0902">Two-component regulatory system</keyword>
<dbReference type="Pfam" id="PF13426">
    <property type="entry name" value="PAS_9"/>
    <property type="match status" value="1"/>
</dbReference>
<dbReference type="Gene3D" id="3.30.450.20">
    <property type="entry name" value="PAS domain"/>
    <property type="match status" value="2"/>
</dbReference>
<keyword evidence="7" id="KW-0067">ATP-binding</keyword>
<evidence type="ECO:0000256" key="8">
    <source>
        <dbReference type="ARBA" id="ARBA00023012"/>
    </source>
</evidence>
<dbReference type="SUPFAM" id="SSF55785">
    <property type="entry name" value="PYP-like sensor domain (PAS domain)"/>
    <property type="match status" value="2"/>
</dbReference>
<comment type="catalytic activity">
    <reaction evidence="1">
        <text>ATP + protein L-histidine = ADP + protein N-phospho-L-histidine.</text>
        <dbReference type="EC" id="2.7.13.3"/>
    </reaction>
</comment>
<dbReference type="InterPro" id="IPR000014">
    <property type="entry name" value="PAS"/>
</dbReference>
<dbReference type="InterPro" id="IPR003661">
    <property type="entry name" value="HisK_dim/P_dom"/>
</dbReference>
<dbReference type="InterPro" id="IPR003594">
    <property type="entry name" value="HATPase_dom"/>
</dbReference>
<sequence>MTTALKISNYPNEDWAFDLLKVGSWEYCPTQQILAWSPQTYDIHNIPRDSEIDVEQAMAYYRESDRDVIRQSIQECIESGKDYDLQLAIVDSKGTEKVVRTMGRRVLKPNGSYCIEGIIQDITLLVKLEKRVENATKKAHEFSSLLDKTAIVAETNTRGIITHVNQKFCEISKFDEDELIGQNHNILNSGFHSREFFKNLWKTIGSGRDWRGKIKNKAKDGTYYWVDTLIHPVKNSKGQIRKYLSIRHDITQEKEQEEINLKNSRLLAIGEASAQIMHDVMNPLAVIQSTEYLLRQASTQEDPSKLINNIAEKIDENVERIKSIFNDMRSILVDELELTTVDLKDIINESVALVDPIREKANVTIENDVRSSFHIVGNRNLLMQVMTNLLKNSIEAIENLGEKWIQIEAIDIGKYTFIRVIDSGHGIPKEVQEHMFDSFFTTKRDKGGTGIGLGLCRKIIDLHGGELKINNNNKNTEIDVVFQNKLGSPNP</sequence>
<dbReference type="NCBIfam" id="TIGR00229">
    <property type="entry name" value="sensory_box"/>
    <property type="match status" value="1"/>
</dbReference>
<dbReference type="PRINTS" id="PR00344">
    <property type="entry name" value="BCTRLSENSOR"/>
</dbReference>
<evidence type="ECO:0000256" key="6">
    <source>
        <dbReference type="ARBA" id="ARBA00022777"/>
    </source>
</evidence>
<keyword evidence="5" id="KW-0547">Nucleotide-binding</keyword>
<dbReference type="InterPro" id="IPR005467">
    <property type="entry name" value="His_kinase_dom"/>
</dbReference>
<dbReference type="InterPro" id="IPR004358">
    <property type="entry name" value="Sig_transdc_His_kin-like_C"/>
</dbReference>
<dbReference type="CDD" id="cd00130">
    <property type="entry name" value="PAS"/>
    <property type="match status" value="1"/>
</dbReference>
<feature type="domain" description="Histidine kinase" evidence="9">
    <location>
        <begin position="275"/>
        <end position="486"/>
    </location>
</feature>
<dbReference type="PROSITE" id="PS50109">
    <property type="entry name" value="HIS_KIN"/>
    <property type="match status" value="1"/>
</dbReference>
<dbReference type="EMBL" id="FWZT01000003">
    <property type="protein sequence ID" value="SMF00488.1"/>
    <property type="molecule type" value="Genomic_DNA"/>
</dbReference>
<gene>
    <name evidence="11" type="ORF">SAMN06296036_103105</name>
</gene>
<dbReference type="Gene3D" id="3.30.565.10">
    <property type="entry name" value="Histidine kinase-like ATPase, C-terminal domain"/>
    <property type="match status" value="1"/>
</dbReference>
<organism evidence="11 12">
    <name type="scientific">Pseudobacteriovorax antillogorgiicola</name>
    <dbReference type="NCBI Taxonomy" id="1513793"/>
    <lineage>
        <taxon>Bacteria</taxon>
        <taxon>Pseudomonadati</taxon>
        <taxon>Bdellovibrionota</taxon>
        <taxon>Oligoflexia</taxon>
        <taxon>Oligoflexales</taxon>
        <taxon>Pseudobacteriovoracaceae</taxon>
        <taxon>Pseudobacteriovorax</taxon>
    </lineage>
</organism>
<keyword evidence="6" id="KW-0418">Kinase</keyword>
<evidence type="ECO:0000256" key="3">
    <source>
        <dbReference type="ARBA" id="ARBA00022553"/>
    </source>
</evidence>
<evidence type="ECO:0000313" key="12">
    <source>
        <dbReference type="Proteomes" id="UP000192907"/>
    </source>
</evidence>
<dbReference type="SMART" id="SM00387">
    <property type="entry name" value="HATPase_c"/>
    <property type="match status" value="1"/>
</dbReference>
<dbReference type="AlphaFoldDB" id="A0A1Y6BC85"/>
<feature type="domain" description="PAC" evidence="10">
    <location>
        <begin position="208"/>
        <end position="262"/>
    </location>
</feature>
<dbReference type="PROSITE" id="PS50113">
    <property type="entry name" value="PAC"/>
    <property type="match status" value="1"/>
</dbReference>
<dbReference type="Pfam" id="PF02518">
    <property type="entry name" value="HATPase_c"/>
    <property type="match status" value="1"/>
</dbReference>
<dbReference type="SUPFAM" id="SSF55874">
    <property type="entry name" value="ATPase domain of HSP90 chaperone/DNA topoisomerase II/histidine kinase"/>
    <property type="match status" value="1"/>
</dbReference>
<dbReference type="GO" id="GO:0000155">
    <property type="term" value="F:phosphorelay sensor kinase activity"/>
    <property type="evidence" value="ECO:0007669"/>
    <property type="project" value="InterPro"/>
</dbReference>
<reference evidence="12" key="1">
    <citation type="submission" date="2017-04" db="EMBL/GenBank/DDBJ databases">
        <authorList>
            <person name="Varghese N."/>
            <person name="Submissions S."/>
        </authorList>
    </citation>
    <scope>NUCLEOTIDE SEQUENCE [LARGE SCALE GENOMIC DNA]</scope>
    <source>
        <strain evidence="12">RKEM611</strain>
    </source>
</reference>
<dbReference type="OrthoDB" id="5294959at2"/>
<dbReference type="CDD" id="cd00075">
    <property type="entry name" value="HATPase"/>
    <property type="match status" value="1"/>
</dbReference>
<dbReference type="PANTHER" id="PTHR43065:SF10">
    <property type="entry name" value="PEROXIDE STRESS-ACTIVATED HISTIDINE KINASE MAK3"/>
    <property type="match status" value="1"/>
</dbReference>
<dbReference type="InterPro" id="IPR036890">
    <property type="entry name" value="HATPase_C_sf"/>
</dbReference>
<dbReference type="Gene3D" id="1.10.287.130">
    <property type="match status" value="1"/>
</dbReference>
<dbReference type="CDD" id="cd00082">
    <property type="entry name" value="HisKA"/>
    <property type="match status" value="1"/>
</dbReference>
<evidence type="ECO:0000256" key="1">
    <source>
        <dbReference type="ARBA" id="ARBA00000085"/>
    </source>
</evidence>
<dbReference type="Proteomes" id="UP000192907">
    <property type="component" value="Unassembled WGS sequence"/>
</dbReference>
<keyword evidence="3" id="KW-0597">Phosphoprotein</keyword>
<evidence type="ECO:0000256" key="4">
    <source>
        <dbReference type="ARBA" id="ARBA00022679"/>
    </source>
</evidence>
<dbReference type="RefSeq" id="WP_132316185.1">
    <property type="nucleotide sequence ID" value="NZ_FWZT01000003.1"/>
</dbReference>
<name>A0A1Y6BC85_9BACT</name>
<dbReference type="SMART" id="SM00086">
    <property type="entry name" value="PAC"/>
    <property type="match status" value="1"/>
</dbReference>
<keyword evidence="4" id="KW-0808">Transferase</keyword>
<evidence type="ECO:0000256" key="7">
    <source>
        <dbReference type="ARBA" id="ARBA00022840"/>
    </source>
</evidence>
<dbReference type="InterPro" id="IPR001610">
    <property type="entry name" value="PAC"/>
</dbReference>
<dbReference type="GO" id="GO:0005524">
    <property type="term" value="F:ATP binding"/>
    <property type="evidence" value="ECO:0007669"/>
    <property type="project" value="UniProtKB-KW"/>
</dbReference>
<evidence type="ECO:0000256" key="2">
    <source>
        <dbReference type="ARBA" id="ARBA00012438"/>
    </source>
</evidence>
<dbReference type="PANTHER" id="PTHR43065">
    <property type="entry name" value="SENSOR HISTIDINE KINASE"/>
    <property type="match status" value="1"/>
</dbReference>
<evidence type="ECO:0000259" key="10">
    <source>
        <dbReference type="PROSITE" id="PS50113"/>
    </source>
</evidence>
<proteinExistence type="predicted"/>
<dbReference type="InterPro" id="IPR000700">
    <property type="entry name" value="PAS-assoc_C"/>
</dbReference>